<evidence type="ECO:0000259" key="2">
    <source>
        <dbReference type="Pfam" id="PF24883"/>
    </source>
</evidence>
<comment type="caution">
    <text evidence="3">The sequence shown here is derived from an EMBL/GenBank/DDBJ whole genome shotgun (WGS) entry which is preliminary data.</text>
</comment>
<dbReference type="EMBL" id="JAPZBU010000004">
    <property type="protein sequence ID" value="KAJ5408324.1"/>
    <property type="molecule type" value="Genomic_DNA"/>
</dbReference>
<dbReference type="Pfam" id="PF24883">
    <property type="entry name" value="NPHP3_N"/>
    <property type="match status" value="1"/>
</dbReference>
<protein>
    <recommendedName>
        <fullName evidence="2">Nephrocystin 3-like N-terminal domain-containing protein</fullName>
    </recommendedName>
</protein>
<evidence type="ECO:0000313" key="3">
    <source>
        <dbReference type="EMBL" id="KAJ5408324.1"/>
    </source>
</evidence>
<gene>
    <name evidence="3" type="ORF">N7509_002207</name>
</gene>
<evidence type="ECO:0000313" key="4">
    <source>
        <dbReference type="Proteomes" id="UP001147747"/>
    </source>
</evidence>
<dbReference type="PANTHER" id="PTHR10039:SF5">
    <property type="entry name" value="NACHT DOMAIN-CONTAINING PROTEIN"/>
    <property type="match status" value="1"/>
</dbReference>
<sequence>MSTYFGNENAGLQIAVNHGPVYFSSDQPKTPQEIDNGSYRHASPELLLSMTAELLRSLVFSQMLDRRDNIEPRHINTCEWILELDEYKSWRSQPRGLLWIKRNPGTGKSTMMAFLYEQLEQERDQGIRLDFFFTARGTEMQYTPLGMFRSLLSQIFNGDFTSRPKLRKLYEQRCREFGGQKWEWPRVVLEKLLANVILESTSRWYVTISVDALDEAGAESAQQIAVYFNRLIDRAGKAAIYVCISCRYYPIVKSARTVEVHMEDHNHDDIAAYIKGTLMDTDVRDSPSEDSEMQKLLVK</sequence>
<dbReference type="Proteomes" id="UP001147747">
    <property type="component" value="Unassembled WGS sequence"/>
</dbReference>
<name>A0A9W9W8M2_9EURO</name>
<keyword evidence="1" id="KW-0677">Repeat</keyword>
<evidence type="ECO:0000256" key="1">
    <source>
        <dbReference type="ARBA" id="ARBA00022737"/>
    </source>
</evidence>
<dbReference type="AlphaFoldDB" id="A0A9W9W8M2"/>
<keyword evidence="4" id="KW-1185">Reference proteome</keyword>
<proteinExistence type="predicted"/>
<dbReference type="SUPFAM" id="SSF52540">
    <property type="entry name" value="P-loop containing nucleoside triphosphate hydrolases"/>
    <property type="match status" value="1"/>
</dbReference>
<organism evidence="3 4">
    <name type="scientific">Penicillium cosmopolitanum</name>
    <dbReference type="NCBI Taxonomy" id="1131564"/>
    <lineage>
        <taxon>Eukaryota</taxon>
        <taxon>Fungi</taxon>
        <taxon>Dikarya</taxon>
        <taxon>Ascomycota</taxon>
        <taxon>Pezizomycotina</taxon>
        <taxon>Eurotiomycetes</taxon>
        <taxon>Eurotiomycetidae</taxon>
        <taxon>Eurotiales</taxon>
        <taxon>Aspergillaceae</taxon>
        <taxon>Penicillium</taxon>
    </lineage>
</organism>
<accession>A0A9W9W8M2</accession>
<feature type="domain" description="Nephrocystin 3-like N-terminal" evidence="2">
    <location>
        <begin position="76"/>
        <end position="247"/>
    </location>
</feature>
<dbReference type="InterPro" id="IPR056884">
    <property type="entry name" value="NPHP3-like_N"/>
</dbReference>
<dbReference type="OrthoDB" id="194358at2759"/>
<dbReference type="Gene3D" id="3.40.50.300">
    <property type="entry name" value="P-loop containing nucleotide triphosphate hydrolases"/>
    <property type="match status" value="1"/>
</dbReference>
<reference evidence="3" key="1">
    <citation type="submission" date="2022-12" db="EMBL/GenBank/DDBJ databases">
        <authorList>
            <person name="Petersen C."/>
        </authorList>
    </citation>
    <scope>NUCLEOTIDE SEQUENCE</scope>
    <source>
        <strain evidence="3">IBT 29677</strain>
    </source>
</reference>
<reference evidence="3" key="2">
    <citation type="journal article" date="2023" name="IMA Fungus">
        <title>Comparative genomic study of the Penicillium genus elucidates a diverse pangenome and 15 lateral gene transfer events.</title>
        <authorList>
            <person name="Petersen C."/>
            <person name="Sorensen T."/>
            <person name="Nielsen M.R."/>
            <person name="Sondergaard T.E."/>
            <person name="Sorensen J.L."/>
            <person name="Fitzpatrick D.A."/>
            <person name="Frisvad J.C."/>
            <person name="Nielsen K.L."/>
        </authorList>
    </citation>
    <scope>NUCLEOTIDE SEQUENCE</scope>
    <source>
        <strain evidence="3">IBT 29677</strain>
    </source>
</reference>
<dbReference type="InterPro" id="IPR027417">
    <property type="entry name" value="P-loop_NTPase"/>
</dbReference>
<dbReference type="RefSeq" id="XP_056492639.1">
    <property type="nucleotide sequence ID" value="XM_056626844.1"/>
</dbReference>
<dbReference type="GeneID" id="81365824"/>
<dbReference type="PANTHER" id="PTHR10039">
    <property type="entry name" value="AMELOGENIN"/>
    <property type="match status" value="1"/>
</dbReference>